<evidence type="ECO:0000313" key="2">
    <source>
        <dbReference type="Proteomes" id="UP000248961"/>
    </source>
</evidence>
<protein>
    <submittedName>
        <fullName evidence="1">Uncharacterized protein</fullName>
    </submittedName>
</protein>
<gene>
    <name evidence="1" type="ORF">BO97DRAFT_421055</name>
</gene>
<dbReference type="Pfam" id="PF07081">
    <property type="entry name" value="DUF1349"/>
    <property type="match status" value="1"/>
</dbReference>
<dbReference type="AlphaFoldDB" id="A0A395I997"/>
<organism evidence="1 2">
    <name type="scientific">Aspergillus homomorphus (strain CBS 101889)</name>
    <dbReference type="NCBI Taxonomy" id="1450537"/>
    <lineage>
        <taxon>Eukaryota</taxon>
        <taxon>Fungi</taxon>
        <taxon>Dikarya</taxon>
        <taxon>Ascomycota</taxon>
        <taxon>Pezizomycotina</taxon>
        <taxon>Eurotiomycetes</taxon>
        <taxon>Eurotiomycetidae</taxon>
        <taxon>Eurotiales</taxon>
        <taxon>Aspergillaceae</taxon>
        <taxon>Aspergillus</taxon>
        <taxon>Aspergillus subgen. Circumdati</taxon>
    </lineage>
</organism>
<dbReference type="OrthoDB" id="42525at2759"/>
<reference evidence="1 2" key="1">
    <citation type="submission" date="2018-02" db="EMBL/GenBank/DDBJ databases">
        <title>The genomes of Aspergillus section Nigri reveals drivers in fungal speciation.</title>
        <authorList>
            <consortium name="DOE Joint Genome Institute"/>
            <person name="Vesth T.C."/>
            <person name="Nybo J."/>
            <person name="Theobald S."/>
            <person name="Brandl J."/>
            <person name="Frisvad J.C."/>
            <person name="Nielsen K.F."/>
            <person name="Lyhne E.K."/>
            <person name="Kogle M.E."/>
            <person name="Kuo A."/>
            <person name="Riley R."/>
            <person name="Clum A."/>
            <person name="Nolan M."/>
            <person name="Lipzen A."/>
            <person name="Salamov A."/>
            <person name="Henrissat B."/>
            <person name="Wiebenga A."/>
            <person name="De vries R.P."/>
            <person name="Grigoriev I.V."/>
            <person name="Mortensen U.H."/>
            <person name="Andersen M.R."/>
            <person name="Baker S.E."/>
        </authorList>
    </citation>
    <scope>NUCLEOTIDE SEQUENCE [LARGE SCALE GENOMIC DNA]</scope>
    <source>
        <strain evidence="1 2">CBS 101889</strain>
    </source>
</reference>
<sequence>MPPWRITNTPASLPSPDKLASSFSLRAPPSTDLWDSPPDTCVFTAPILYQILTLVAFGRARVTITADLDEPFAQGGLALVIPQSDGSRKWVKTGMEFMEGRQILSTVGKDRWPDCSAGGVITQEGAYKTVTLEIARRGQNLEVIQLRGGDSGALEREILRELVWVFAAQGVEECWVGVYVANPSSEAEAFDVRFDGLVIEHLGKE</sequence>
<dbReference type="EMBL" id="KZ824270">
    <property type="protein sequence ID" value="RAL15803.1"/>
    <property type="molecule type" value="Genomic_DNA"/>
</dbReference>
<dbReference type="GeneID" id="37200984"/>
<name>A0A395I997_ASPHC</name>
<accession>A0A395I997</accession>
<proteinExistence type="predicted"/>
<dbReference type="RefSeq" id="XP_025554957.1">
    <property type="nucleotide sequence ID" value="XM_025696695.1"/>
</dbReference>
<evidence type="ECO:0000313" key="1">
    <source>
        <dbReference type="EMBL" id="RAL15803.1"/>
    </source>
</evidence>
<dbReference type="PANTHER" id="PTHR35332">
    <property type="entry name" value="REGULATION OF ENOLASE PROTEIN 1"/>
    <property type="match status" value="1"/>
</dbReference>
<keyword evidence="2" id="KW-1185">Reference proteome</keyword>
<dbReference type="VEuPathDB" id="FungiDB:BO97DRAFT_421055"/>
<dbReference type="Proteomes" id="UP000248961">
    <property type="component" value="Unassembled WGS sequence"/>
</dbReference>
<dbReference type="InterPro" id="IPR009784">
    <property type="entry name" value="DUF1349"/>
</dbReference>
<dbReference type="PANTHER" id="PTHR35332:SF2">
    <property type="entry name" value="REGULATION OF ENOLASE PROTEIN 1"/>
    <property type="match status" value="1"/>
</dbReference>
<dbReference type="STRING" id="1450537.A0A395I997"/>
<dbReference type="Gene3D" id="2.60.120.200">
    <property type="match status" value="1"/>
</dbReference>